<name>A0AAW9RBZ4_9GAMM</name>
<protein>
    <submittedName>
        <fullName evidence="2">STAS domain-containing protein</fullName>
    </submittedName>
</protein>
<dbReference type="InterPro" id="IPR058548">
    <property type="entry name" value="MlaB-like_STAS"/>
</dbReference>
<comment type="caution">
    <text evidence="2">The sequence shown here is derived from an EMBL/GenBank/DDBJ whole genome shotgun (WGS) entry which is preliminary data.</text>
</comment>
<dbReference type="InterPro" id="IPR036513">
    <property type="entry name" value="STAS_dom_sf"/>
</dbReference>
<evidence type="ECO:0000313" key="3">
    <source>
        <dbReference type="Proteomes" id="UP001359886"/>
    </source>
</evidence>
<dbReference type="Pfam" id="PF13466">
    <property type="entry name" value="STAS_2"/>
    <property type="match status" value="1"/>
</dbReference>
<evidence type="ECO:0000313" key="2">
    <source>
        <dbReference type="EMBL" id="MEJ8567121.1"/>
    </source>
</evidence>
<gene>
    <name evidence="2" type="ORF">V3330_05740</name>
</gene>
<dbReference type="Gene3D" id="3.30.750.24">
    <property type="entry name" value="STAS domain"/>
    <property type="match status" value="1"/>
</dbReference>
<evidence type="ECO:0000259" key="1">
    <source>
        <dbReference type="PROSITE" id="PS50801"/>
    </source>
</evidence>
<dbReference type="RefSeq" id="WP_354694438.1">
    <property type="nucleotide sequence ID" value="NZ_JAZHOG010000003.1"/>
</dbReference>
<keyword evidence="3" id="KW-1185">Reference proteome</keyword>
<accession>A0AAW9RBZ4</accession>
<dbReference type="PROSITE" id="PS50801">
    <property type="entry name" value="STAS"/>
    <property type="match status" value="1"/>
</dbReference>
<proteinExistence type="predicted"/>
<dbReference type="Proteomes" id="UP001359886">
    <property type="component" value="Unassembled WGS sequence"/>
</dbReference>
<feature type="domain" description="STAS" evidence="1">
    <location>
        <begin position="17"/>
        <end position="65"/>
    </location>
</feature>
<dbReference type="EMBL" id="JAZHOG010000003">
    <property type="protein sequence ID" value="MEJ8567121.1"/>
    <property type="molecule type" value="Genomic_DNA"/>
</dbReference>
<reference evidence="2 3" key="1">
    <citation type="submission" date="2024-02" db="EMBL/GenBank/DDBJ databases">
        <title>A novel Wenzhouxiangellaceae bacterium, isolated from coastal sediments.</title>
        <authorList>
            <person name="Du Z.-J."/>
            <person name="Ye Y.-Q."/>
            <person name="Zhang X.-Y."/>
        </authorList>
    </citation>
    <scope>NUCLEOTIDE SEQUENCE [LARGE SCALE GENOMIC DNA]</scope>
    <source>
        <strain evidence="2 3">CH-27</strain>
    </source>
</reference>
<dbReference type="SUPFAM" id="SSF52091">
    <property type="entry name" value="SpoIIaa-like"/>
    <property type="match status" value="1"/>
</dbReference>
<dbReference type="AlphaFoldDB" id="A0AAW9RBZ4"/>
<sequence>MVDATGFTLDAEDRAVVSGDLTLDTVAGLYRQSSEVLARASGKLRSLDLAGVGRVDSSGLALLLQWEAATGCESLEVRNAPDDLVSLARLCDAQDLLRLNGRDPA</sequence>
<organism evidence="2 3">
    <name type="scientific">Elongatibacter sediminis</name>
    <dbReference type="NCBI Taxonomy" id="3119006"/>
    <lineage>
        <taxon>Bacteria</taxon>
        <taxon>Pseudomonadati</taxon>
        <taxon>Pseudomonadota</taxon>
        <taxon>Gammaproteobacteria</taxon>
        <taxon>Chromatiales</taxon>
        <taxon>Wenzhouxiangellaceae</taxon>
        <taxon>Elongatibacter</taxon>
    </lineage>
</organism>
<dbReference type="InterPro" id="IPR002645">
    <property type="entry name" value="STAS_dom"/>
</dbReference>